<proteinExistence type="predicted"/>
<evidence type="ECO:0000313" key="3">
    <source>
        <dbReference type="EnsemblMetazoa" id="CLYHEMP001865.10"/>
    </source>
</evidence>
<feature type="chain" id="PRO_5029619983" description="Ig-like domain-containing protein" evidence="2">
    <location>
        <begin position="25"/>
        <end position="502"/>
    </location>
</feature>
<accession>A0A7M5UNZ4</accession>
<dbReference type="AlphaFoldDB" id="A0A7M5UNZ4"/>
<keyword evidence="2" id="KW-0732">Signal</keyword>
<dbReference type="Gene3D" id="2.60.40.10">
    <property type="entry name" value="Immunoglobulins"/>
    <property type="match status" value="1"/>
</dbReference>
<dbReference type="InterPro" id="IPR013783">
    <property type="entry name" value="Ig-like_fold"/>
</dbReference>
<keyword evidence="1" id="KW-1133">Transmembrane helix</keyword>
<sequence>MFMYVFKKMNHVTLFLFFLHLSECAIVTRNGDDTQIFKLNSTATLKWNLNGVLDDSLATLYSVYYNQNKNVFLRTSDTSNNLTKSLTVEKNDPFNGRVSGTITLNNGTGVLSVELKNVEYEDSGNFTFEFVSTVLDSLPTQEKVDITLDVQSGPSKCGSQDLPKNFTCTKGNEISGSVTLCGKPRPNLSWMIGDQSINGTINSTKADQHQYTYSFKQNVTSKMCGKSVSYRATAGLFQNKDVSGKALIIIPSYGPSKCGDQDLPKNFTCSKGDEISGSVTLCGKPRPNLSWMIGDQSIKGTIDSTKTDQHQYTYSFKHNVTSKMCGESVSYRATGFKDNEVGSEALVVMGSYDITAPVFIQDRPCPVFTWDSDNHGLCEVDLLLSFPQNDNNFRNLTTNASAGSFRDCCFTAYATSVEYKTMVYLKTKDGNRFEISDINKPLTTVGLTKTTTTTTTTTATSTKNLQTMLIIGAYFGGIATVLLVLLVIFIVYRYSKQRNKDV</sequence>
<feature type="transmembrane region" description="Helical" evidence="1">
    <location>
        <begin position="468"/>
        <end position="492"/>
    </location>
</feature>
<name>A0A7M5UNZ4_9CNID</name>
<evidence type="ECO:0000313" key="4">
    <source>
        <dbReference type="Proteomes" id="UP000594262"/>
    </source>
</evidence>
<organism evidence="3 4">
    <name type="scientific">Clytia hemisphaerica</name>
    <dbReference type="NCBI Taxonomy" id="252671"/>
    <lineage>
        <taxon>Eukaryota</taxon>
        <taxon>Metazoa</taxon>
        <taxon>Cnidaria</taxon>
        <taxon>Hydrozoa</taxon>
        <taxon>Hydroidolina</taxon>
        <taxon>Leptothecata</taxon>
        <taxon>Obeliida</taxon>
        <taxon>Clytiidae</taxon>
        <taxon>Clytia</taxon>
    </lineage>
</organism>
<keyword evidence="4" id="KW-1185">Reference proteome</keyword>
<keyword evidence="1" id="KW-0812">Transmembrane</keyword>
<dbReference type="Proteomes" id="UP000594262">
    <property type="component" value="Unplaced"/>
</dbReference>
<evidence type="ECO:0000256" key="1">
    <source>
        <dbReference type="SAM" id="Phobius"/>
    </source>
</evidence>
<keyword evidence="1" id="KW-0472">Membrane</keyword>
<reference evidence="3" key="1">
    <citation type="submission" date="2021-01" db="UniProtKB">
        <authorList>
            <consortium name="EnsemblMetazoa"/>
        </authorList>
    </citation>
    <scope>IDENTIFICATION</scope>
</reference>
<dbReference type="EnsemblMetazoa" id="CLYHEMT001865.10">
    <property type="protein sequence ID" value="CLYHEMP001865.10"/>
    <property type="gene ID" value="CLYHEMG001865"/>
</dbReference>
<protein>
    <recommendedName>
        <fullName evidence="5">Ig-like domain-containing protein</fullName>
    </recommendedName>
</protein>
<feature type="signal peptide" evidence="2">
    <location>
        <begin position="1"/>
        <end position="24"/>
    </location>
</feature>
<evidence type="ECO:0000256" key="2">
    <source>
        <dbReference type="SAM" id="SignalP"/>
    </source>
</evidence>
<evidence type="ECO:0008006" key="5">
    <source>
        <dbReference type="Google" id="ProtNLM"/>
    </source>
</evidence>